<dbReference type="GO" id="GO:0016757">
    <property type="term" value="F:glycosyltransferase activity"/>
    <property type="evidence" value="ECO:0007669"/>
    <property type="project" value="UniProtKB-KW"/>
</dbReference>
<keyword evidence="3 10" id="KW-0808">Transferase</keyword>
<dbReference type="AlphaFoldDB" id="A0A318RKA7"/>
<dbReference type="RefSeq" id="WP_110470450.1">
    <property type="nucleotide sequence ID" value="NZ_QJSP01000009.1"/>
</dbReference>
<sequence>MSTATSTQSTDVRARLTRTRASVSTFCRTDLGRQVLLGIAGSLLVTAGSFGVGDVPRNETTVQTMHLTWLYFGHGKTLSSIAFWLGVALMVISWVQVGRTLHADTSSDRPTRALGWASLIQSAPLMIAVPLYSRDVYAYLAQGALLRDGFNPYSDGPVVRPGPLLDSMAQVWATTTAPYGPAFMSLTRAVTTVTGDQAIIGVLVMRVVLIPGLLLTLWALPRLARHFGTDPAVAIWVIALNPLVLIHLVGGPHVELLMMGVLIAGITLVVQRHHVAGVSVLALAASIKITAGIAIPFVLWIWLVHIREDRSTRGETDGTAARIRPADVAGVLAWIIGLSAAIFGVLTLLVGHGFGWLLGLTWAAKIINWLTIPTAMAHLTTFVSSPFVSLPLLPVLEIARSIGSVVLALTLVGLWVRFRRSERDAVKGMAWAMFAVLLLEPSTLPWYYTWALVIAAVFTIDRRGLVAIVAFSVFLLQVFGPSDDIFMYEITDVLVAVVLSALAGWSLVRRDPLRIRRLTRGGSAEAADRPT</sequence>
<feature type="transmembrane region" description="Helical" evidence="9">
    <location>
        <begin position="81"/>
        <end position="101"/>
    </location>
</feature>
<evidence type="ECO:0000313" key="11">
    <source>
        <dbReference type="Proteomes" id="UP000247591"/>
    </source>
</evidence>
<evidence type="ECO:0000256" key="3">
    <source>
        <dbReference type="ARBA" id="ARBA00022679"/>
    </source>
</evidence>
<feature type="transmembrane region" description="Helical" evidence="9">
    <location>
        <begin position="485"/>
        <end position="508"/>
    </location>
</feature>
<gene>
    <name evidence="10" type="ORF">DFR67_1096</name>
</gene>
<keyword evidence="4 9" id="KW-0812">Transmembrane</keyword>
<dbReference type="GO" id="GO:0016020">
    <property type="term" value="C:membrane"/>
    <property type="evidence" value="ECO:0007669"/>
    <property type="project" value="UniProtKB-SubCell"/>
</dbReference>
<comment type="caution">
    <text evidence="10">The sequence shown here is derived from an EMBL/GenBank/DDBJ whole genome shotgun (WGS) entry which is preliminary data.</text>
</comment>
<comment type="subcellular location">
    <subcellularLocation>
        <location evidence="1">Membrane</location>
        <topology evidence="1">Multi-pass membrane protein</topology>
    </subcellularLocation>
</comment>
<keyword evidence="2 10" id="KW-0328">Glycosyltransferase</keyword>
<feature type="transmembrane region" description="Helical" evidence="9">
    <location>
        <begin position="398"/>
        <end position="416"/>
    </location>
</feature>
<feature type="transmembrane region" description="Helical" evidence="9">
    <location>
        <begin position="35"/>
        <end position="53"/>
    </location>
</feature>
<feature type="transmembrane region" description="Helical" evidence="9">
    <location>
        <begin position="113"/>
        <end position="132"/>
    </location>
</feature>
<evidence type="ECO:0000256" key="7">
    <source>
        <dbReference type="ARBA" id="ARBA00043987"/>
    </source>
</evidence>
<feature type="transmembrane region" description="Helical" evidence="9">
    <location>
        <begin position="232"/>
        <end position="250"/>
    </location>
</feature>
<dbReference type="OrthoDB" id="5242303at2"/>
<protein>
    <recommendedName>
        <fullName evidence="8">Alpha-(1-&gt;6)-mannopyranosyltransferase A</fullName>
    </recommendedName>
</protein>
<evidence type="ECO:0000313" key="10">
    <source>
        <dbReference type="EMBL" id="PYE15779.1"/>
    </source>
</evidence>
<evidence type="ECO:0000256" key="2">
    <source>
        <dbReference type="ARBA" id="ARBA00022676"/>
    </source>
</evidence>
<name>A0A318RKA7_WILLI</name>
<feature type="transmembrane region" description="Helical" evidence="9">
    <location>
        <begin position="428"/>
        <end position="448"/>
    </location>
</feature>
<evidence type="ECO:0000256" key="9">
    <source>
        <dbReference type="SAM" id="Phobius"/>
    </source>
</evidence>
<feature type="transmembrane region" description="Helical" evidence="9">
    <location>
        <begin position="198"/>
        <end position="220"/>
    </location>
</feature>
<evidence type="ECO:0000256" key="5">
    <source>
        <dbReference type="ARBA" id="ARBA00022989"/>
    </source>
</evidence>
<organism evidence="10 11">
    <name type="scientific">Williamsia limnetica</name>
    <dbReference type="NCBI Taxonomy" id="882452"/>
    <lineage>
        <taxon>Bacteria</taxon>
        <taxon>Bacillati</taxon>
        <taxon>Actinomycetota</taxon>
        <taxon>Actinomycetes</taxon>
        <taxon>Mycobacteriales</taxon>
        <taxon>Nocardiaceae</taxon>
        <taxon>Williamsia</taxon>
    </lineage>
</organism>
<dbReference type="InterPro" id="IPR049829">
    <property type="entry name" value="MptA/B-like"/>
</dbReference>
<evidence type="ECO:0000256" key="4">
    <source>
        <dbReference type="ARBA" id="ARBA00022692"/>
    </source>
</evidence>
<keyword evidence="5 9" id="KW-1133">Transmembrane helix</keyword>
<reference evidence="10 11" key="1">
    <citation type="submission" date="2018-06" db="EMBL/GenBank/DDBJ databases">
        <title>Genomic Encyclopedia of Type Strains, Phase IV (KMG-IV): sequencing the most valuable type-strain genomes for metagenomic binning, comparative biology and taxonomic classification.</title>
        <authorList>
            <person name="Goeker M."/>
        </authorList>
    </citation>
    <scope>NUCLEOTIDE SEQUENCE [LARGE SCALE GENOMIC DNA]</scope>
    <source>
        <strain evidence="10 11">DSM 45521</strain>
    </source>
</reference>
<evidence type="ECO:0000256" key="8">
    <source>
        <dbReference type="NCBIfam" id="TIGR03459"/>
    </source>
</evidence>
<keyword evidence="6 9" id="KW-0472">Membrane</keyword>
<dbReference type="NCBIfam" id="TIGR03459">
    <property type="entry name" value="crt_membr"/>
    <property type="match status" value="1"/>
</dbReference>
<keyword evidence="11" id="KW-1185">Reference proteome</keyword>
<dbReference type="Proteomes" id="UP000247591">
    <property type="component" value="Unassembled WGS sequence"/>
</dbReference>
<feature type="transmembrane region" description="Helical" evidence="9">
    <location>
        <begin position="331"/>
        <end position="358"/>
    </location>
</feature>
<feature type="transmembrane region" description="Helical" evidence="9">
    <location>
        <begin position="370"/>
        <end position="392"/>
    </location>
</feature>
<feature type="transmembrane region" description="Helical" evidence="9">
    <location>
        <begin position="280"/>
        <end position="303"/>
    </location>
</feature>
<dbReference type="InterPro" id="IPR017822">
    <property type="entry name" value="MptA-like"/>
</dbReference>
<dbReference type="NCBIfam" id="NF038066">
    <property type="entry name" value="MptB"/>
    <property type="match status" value="1"/>
</dbReference>
<comment type="similarity">
    <text evidence="7">Belongs to the MptA/B family.</text>
</comment>
<evidence type="ECO:0000256" key="1">
    <source>
        <dbReference type="ARBA" id="ARBA00004141"/>
    </source>
</evidence>
<evidence type="ECO:0000256" key="6">
    <source>
        <dbReference type="ARBA" id="ARBA00023136"/>
    </source>
</evidence>
<dbReference type="EMBL" id="QJSP01000009">
    <property type="protein sequence ID" value="PYE15779.1"/>
    <property type="molecule type" value="Genomic_DNA"/>
</dbReference>
<dbReference type="Pfam" id="PF26314">
    <property type="entry name" value="MptA_B_family"/>
    <property type="match status" value="1"/>
</dbReference>
<proteinExistence type="inferred from homology"/>
<accession>A0A318RKA7</accession>